<feature type="transmembrane region" description="Helical" evidence="2">
    <location>
        <begin position="1623"/>
        <end position="1646"/>
    </location>
</feature>
<dbReference type="KEGG" id="pyo:PY17X_0822700"/>
<dbReference type="OrthoDB" id="6130531at2759"/>
<dbReference type="EMBL" id="LK934636">
    <property type="protein sequence ID" value="CDU17586.1"/>
    <property type="molecule type" value="Genomic_DNA"/>
</dbReference>
<evidence type="ECO:0000256" key="3">
    <source>
        <dbReference type="SAM" id="SignalP"/>
    </source>
</evidence>
<dbReference type="InterPro" id="IPR000742">
    <property type="entry name" value="EGF"/>
</dbReference>
<proteinExistence type="predicted"/>
<dbReference type="CDD" id="cd19941">
    <property type="entry name" value="TIL"/>
    <property type="match status" value="1"/>
</dbReference>
<accession>A0A077Y5N0</accession>
<feature type="chain" id="PRO_5014501890" description="EGF-like domain-containing protein" evidence="3">
    <location>
        <begin position="19"/>
        <end position="1662"/>
    </location>
</feature>
<dbReference type="VEuPathDB" id="PlasmoDB:PY02657"/>
<dbReference type="Proteomes" id="UP000072904">
    <property type="component" value="Chromosome 8"/>
</dbReference>
<dbReference type="VEuPathDB" id="PlasmoDB:PY02658"/>
<keyword evidence="2" id="KW-1133">Transmembrane helix</keyword>
<dbReference type="VEuPathDB" id="PlasmoDB:PY02656"/>
<dbReference type="RefSeq" id="XP_022811965.1">
    <property type="nucleotide sequence ID" value="XM_022955726.1"/>
</dbReference>
<keyword evidence="3" id="KW-0732">Signal</keyword>
<sequence>MKIIIGIVLLFIFKLTYCNNHNEYISYDKTYKYLVDISKNNNKLICVEKEYNNLIYYTHNNECDPHNTFSFSFNSTFNFDEEFYIYYKNNKNSFIETEISPYMAIGSCINCLFLDEINLLSLYGYTFIYNNSDDYYYKTYYKGILDLYHDAEVGSGSGSGSSGSSDSSDSSGSSGSGSSGSGSSDSSDSSGSGTFPKQSEANPVDGERESGVIPYIWGEKNKTKLEINSINGLHNIEIEKLDKFLKDNTIHYTNDEINKENENTSNSYDYSLNKKIINDFFMNFKEKSKISEYTNGKSLLNNNKDISFIDTLTNIVYKKNECKKYMKDINKQKIWSNIIFINFTKNLNILSHIKRYSGTYRQLKDMSLGRINSDKKGNINNNYNFFNKNSKINEYIKNILDLNNKEYLINNNLFILLANDDVKQLDEIIFCSKDKNNYSPLFYINNKNISIEYENIKNKYMSTNGNNYVFLIKVLFFKKKIKLILVDYIRGVTDPMKLAIPFFFFSTHSFFSQFVHFFIKDNLIGWIQKSKVLYLTSIKKIISYLFESTIYSKKKYDVISIENKIISNIFLLDLCHSIFKFVIFGRYNPIKDYSLYKSISFESILLNMISTFKLDELTNYKKYFEKITKKETNNIINLKKIKRMDIFEIIIVPSNNYINFQKILSNLFKAIFDCGGKHVSKILQIAIPRAHYDMLYSFNCYNYQLHSFLVNLLDLHNYYYEHADVDNLFKESHNILKQLINLSLDEMVNLIPFNHDKNLIKYFIIILYFGNDMFCLDKENSTYIQLIHELRYLNISHAIMIAYLSGDKIGTLCLWETEKNEEKNEIVEYKKNIYDVPNILEMKYTTFPDSNIYLKKVGIDSSNIIASTSMFLKRFNNIYFGDIHLIIENTNKYVVSIFLVSFMASVVLIAGELVKDLKRIYIYRIFKNIFIQNYAYNITKYYTFWNTKIYGFSQYEPECMLLFNKYNLYEKYYNTTSTLITDSLSSQNIASLKKKILDKKMGKIVEKKNEQNEQNGQNGQNGQNEQNGQKNPDFEHEQDTPSSLTSQNKKSMLYQNEELIKYFSQKKNSCLCDKNMINKSKGEYVVSEYLELRYKFMNKIKKTNTKLYEKMLNYNFFNDPLDISYKTKHFENEQLIDICKDIKFQKNNLCLFHKSRIILTYLYLLSSQPDFIFYVISPLVFIKPQKYCDKYDIPLVLNHMLKNRNFYKKSSKICINYAFAHFISIGDQTKNLVITAKLSGTMVNINASNLLLLLPMSKRVDILDYSQNNEYDIKEEILNEYFILGNPYTPINIISYTYKEYDKIKKNSHVTILGAFIKQNDKNFVTYHNITENYDTKAGCSTGHMFELDGKPMCFCNILSNQKNNENSEHIKDHHTYKNCIYPFCEQSKQFCYLNEKCVDGKCVCIDGYSRNPMSSLCEKNNECVLNSKDVCKDPGMCVLADNRYVCLCPFPYVRVFKDCLHPMTAIKMKLIIFSNFKNDFSNDENDAFKKENFYINVFGSMPQYIKEAINSIIKTDLRYRIYVKPIKKFKHGIKTTVIINQRTDPNEPTPIEVFNIFLNQLSDSRSALNNGFYSYFARFTYIEYVHAFSTNEHISSFYESFIKYLPNFLINNFKVDLFNETSIFVCINFMILIIVIFMLFFYFIYSCVKNMFIRNGRINTF</sequence>
<reference evidence="7 8" key="1">
    <citation type="journal article" date="2014" name="BMC Biol.">
        <title>A comprehensive evaluation of rodent malaria parasite genomes and gene expression.</title>
        <authorList>
            <person name="Otto T.D."/>
            <person name="Bohme U."/>
            <person name="Jackson A.P."/>
            <person name="Hunt M."/>
            <person name="Franke-Fayard B."/>
            <person name="Hoeijmakers W.A."/>
            <person name="Religa A.A."/>
            <person name="Robertson L."/>
            <person name="Sanders M."/>
            <person name="Ogun S.A."/>
            <person name="Cunningham D."/>
            <person name="Erhart A."/>
            <person name="Billker O."/>
            <person name="Khan S.M."/>
            <person name="Stunnenberg H.G."/>
            <person name="Langhorne J."/>
            <person name="Holder A.A."/>
            <person name="Waters A.P."/>
            <person name="Newbold C.I."/>
            <person name="Pain A."/>
            <person name="Berriman M."/>
            <person name="Janse C.J."/>
        </authorList>
    </citation>
    <scope>NUCLEOTIDE SEQUENCE [LARGE SCALE GENOMIC DNA]</scope>
    <source>
        <strain evidence="6 7">17X</strain>
        <strain evidence="5 8">YM</strain>
    </source>
</reference>
<evidence type="ECO:0000313" key="5">
    <source>
        <dbReference type="EMBL" id="CDU17586.1"/>
    </source>
</evidence>
<reference evidence="5" key="2">
    <citation type="submission" date="2014-05" db="EMBL/GenBank/DDBJ databases">
        <authorList>
            <person name="Aslett A.Martin."/>
            <person name="De Silva Nishadi"/>
        </authorList>
    </citation>
    <scope>NUCLEOTIDE SEQUENCE</scope>
    <source>
        <strain evidence="5">YM</strain>
    </source>
</reference>
<protein>
    <recommendedName>
        <fullName evidence="4">EGF-like domain-containing protein</fullName>
    </recommendedName>
</protein>
<dbReference type="VEuPathDB" id="PlasmoDB:PYYM_0822400"/>
<evidence type="ECO:0000313" key="8">
    <source>
        <dbReference type="Proteomes" id="UP000072904"/>
    </source>
</evidence>
<dbReference type="PROSITE" id="PS01186">
    <property type="entry name" value="EGF_2"/>
    <property type="match status" value="1"/>
</dbReference>
<feature type="compositionally biased region" description="Low complexity" evidence="1">
    <location>
        <begin position="1012"/>
        <end position="1031"/>
    </location>
</feature>
<evidence type="ECO:0000313" key="6">
    <source>
        <dbReference type="EMBL" id="VTZ77450.1"/>
    </source>
</evidence>
<evidence type="ECO:0000256" key="2">
    <source>
        <dbReference type="SAM" id="Phobius"/>
    </source>
</evidence>
<reference evidence="6" key="4">
    <citation type="submission" date="2019-05" db="EMBL/GenBank/DDBJ databases">
        <authorList>
            <consortium name="Pathogen Informatics"/>
        </authorList>
    </citation>
    <scope>NUCLEOTIDE SEQUENCE</scope>
    <source>
        <strain evidence="6">17X</strain>
    </source>
</reference>
<gene>
    <name evidence="6" type="ORF">PY17X_0822700</name>
    <name evidence="5" type="ORF">PYYM_0822400</name>
</gene>
<feature type="region of interest" description="Disordered" evidence="1">
    <location>
        <begin position="156"/>
        <end position="208"/>
    </location>
</feature>
<dbReference type="GeneID" id="3829792"/>
<dbReference type="VEuPathDB" id="PlasmoDB:Py17XNL_000801787"/>
<feature type="region of interest" description="Disordered" evidence="1">
    <location>
        <begin position="1009"/>
        <end position="1048"/>
    </location>
</feature>
<reference evidence="6" key="3">
    <citation type="submission" date="2014-05" db="EMBL/GenBank/DDBJ databases">
        <authorList>
            <person name="Aslett M.A."/>
            <person name="De Silva N."/>
        </authorList>
    </citation>
    <scope>NUCLEOTIDE SEQUENCE</scope>
    <source>
        <strain evidence="6">17X</strain>
    </source>
</reference>
<dbReference type="Proteomes" id="UP000072874">
    <property type="component" value="Chromosome 8"/>
</dbReference>
<feature type="signal peptide" evidence="3">
    <location>
        <begin position="1"/>
        <end position="18"/>
    </location>
</feature>
<dbReference type="EMBL" id="LM993662">
    <property type="protein sequence ID" value="VTZ77450.1"/>
    <property type="molecule type" value="Genomic_DNA"/>
</dbReference>
<feature type="compositionally biased region" description="Low complexity" evidence="1">
    <location>
        <begin position="181"/>
        <end position="193"/>
    </location>
</feature>
<organism evidence="5 8">
    <name type="scientific">Plasmodium yoelii</name>
    <dbReference type="NCBI Taxonomy" id="5861"/>
    <lineage>
        <taxon>Eukaryota</taxon>
        <taxon>Sar</taxon>
        <taxon>Alveolata</taxon>
        <taxon>Apicomplexa</taxon>
        <taxon>Aconoidasida</taxon>
        <taxon>Haemosporida</taxon>
        <taxon>Plasmodiidae</taxon>
        <taxon>Plasmodium</taxon>
        <taxon>Plasmodium (Vinckeia)</taxon>
    </lineage>
</organism>
<name>A0A077Y5N0_PLAYE</name>
<feature type="compositionally biased region" description="Low complexity" evidence="1">
    <location>
        <begin position="162"/>
        <end position="173"/>
    </location>
</feature>
<dbReference type="OMA" id="NRIHYAY"/>
<evidence type="ECO:0000313" key="7">
    <source>
        <dbReference type="Proteomes" id="UP000072874"/>
    </source>
</evidence>
<keyword evidence="2" id="KW-0812">Transmembrane</keyword>
<keyword evidence="2" id="KW-0472">Membrane</keyword>
<feature type="domain" description="EGF-like" evidence="4">
    <location>
        <begin position="1447"/>
        <end position="1460"/>
    </location>
</feature>
<evidence type="ECO:0000259" key="4">
    <source>
        <dbReference type="PROSITE" id="PS01186"/>
    </source>
</evidence>
<evidence type="ECO:0000256" key="1">
    <source>
        <dbReference type="SAM" id="MobiDB-lite"/>
    </source>
</evidence>
<dbReference type="VEuPathDB" id="PlasmoDB:PY17X_0822700"/>